<gene>
    <name evidence="1" type="ORF">BJ508DRAFT_313816</name>
</gene>
<evidence type="ECO:0000313" key="1">
    <source>
        <dbReference type="EMBL" id="RPA73399.1"/>
    </source>
</evidence>
<proteinExistence type="predicted"/>
<dbReference type="EMBL" id="ML119822">
    <property type="protein sequence ID" value="RPA73399.1"/>
    <property type="molecule type" value="Genomic_DNA"/>
</dbReference>
<dbReference type="Proteomes" id="UP000275078">
    <property type="component" value="Unassembled WGS sequence"/>
</dbReference>
<keyword evidence="2" id="KW-1185">Reference proteome</keyword>
<organism evidence="1 2">
    <name type="scientific">Ascobolus immersus RN42</name>
    <dbReference type="NCBI Taxonomy" id="1160509"/>
    <lineage>
        <taxon>Eukaryota</taxon>
        <taxon>Fungi</taxon>
        <taxon>Dikarya</taxon>
        <taxon>Ascomycota</taxon>
        <taxon>Pezizomycotina</taxon>
        <taxon>Pezizomycetes</taxon>
        <taxon>Pezizales</taxon>
        <taxon>Ascobolaceae</taxon>
        <taxon>Ascobolus</taxon>
    </lineage>
</organism>
<protein>
    <submittedName>
        <fullName evidence="1">Uncharacterized protein</fullName>
    </submittedName>
</protein>
<sequence>MSLREILSSIAADIVPAMIVQGGCSITGMPLRKEDVAACFESHHGIKELDGSVLFVVDFGVDLDLFFPKEVCKGGGMYEGEWLNGDVKRRYSSGEELDRSTFQFKLYCWSCPPYDGGGSNDFFMHIYMSLFTWSMSTQAPEHRMKKYGLMGMTAATHANSASESKCDHRREAIQFESHGYS</sequence>
<evidence type="ECO:0000313" key="2">
    <source>
        <dbReference type="Proteomes" id="UP000275078"/>
    </source>
</evidence>
<accession>A0A3N4HHC6</accession>
<reference evidence="1 2" key="1">
    <citation type="journal article" date="2018" name="Nat. Ecol. Evol.">
        <title>Pezizomycetes genomes reveal the molecular basis of ectomycorrhizal truffle lifestyle.</title>
        <authorList>
            <person name="Murat C."/>
            <person name="Payen T."/>
            <person name="Noel B."/>
            <person name="Kuo A."/>
            <person name="Morin E."/>
            <person name="Chen J."/>
            <person name="Kohler A."/>
            <person name="Krizsan K."/>
            <person name="Balestrini R."/>
            <person name="Da Silva C."/>
            <person name="Montanini B."/>
            <person name="Hainaut M."/>
            <person name="Levati E."/>
            <person name="Barry K.W."/>
            <person name="Belfiori B."/>
            <person name="Cichocki N."/>
            <person name="Clum A."/>
            <person name="Dockter R.B."/>
            <person name="Fauchery L."/>
            <person name="Guy J."/>
            <person name="Iotti M."/>
            <person name="Le Tacon F."/>
            <person name="Lindquist E.A."/>
            <person name="Lipzen A."/>
            <person name="Malagnac F."/>
            <person name="Mello A."/>
            <person name="Molinier V."/>
            <person name="Miyauchi S."/>
            <person name="Poulain J."/>
            <person name="Riccioni C."/>
            <person name="Rubini A."/>
            <person name="Sitrit Y."/>
            <person name="Splivallo R."/>
            <person name="Traeger S."/>
            <person name="Wang M."/>
            <person name="Zifcakova L."/>
            <person name="Wipf D."/>
            <person name="Zambonelli A."/>
            <person name="Paolocci F."/>
            <person name="Nowrousian M."/>
            <person name="Ottonello S."/>
            <person name="Baldrian P."/>
            <person name="Spatafora J.W."/>
            <person name="Henrissat B."/>
            <person name="Nagy L.G."/>
            <person name="Aury J.M."/>
            <person name="Wincker P."/>
            <person name="Grigoriev I.V."/>
            <person name="Bonfante P."/>
            <person name="Martin F.M."/>
        </authorList>
    </citation>
    <scope>NUCLEOTIDE SEQUENCE [LARGE SCALE GENOMIC DNA]</scope>
    <source>
        <strain evidence="1 2">RN42</strain>
    </source>
</reference>
<name>A0A3N4HHC6_ASCIM</name>
<dbReference type="AlphaFoldDB" id="A0A3N4HHC6"/>